<dbReference type="EMBL" id="JAPDOD010000024">
    <property type="protein sequence ID" value="MDA0163298.1"/>
    <property type="molecule type" value="Genomic_DNA"/>
</dbReference>
<dbReference type="Proteomes" id="UP001149140">
    <property type="component" value="Unassembled WGS sequence"/>
</dbReference>
<dbReference type="AlphaFoldDB" id="A0A9X3N1S9"/>
<name>A0A9X3N1S9_9ACTN</name>
<feature type="compositionally biased region" description="Pro residues" evidence="1">
    <location>
        <begin position="294"/>
        <end position="308"/>
    </location>
</feature>
<feature type="compositionally biased region" description="Low complexity" evidence="1">
    <location>
        <begin position="309"/>
        <end position="322"/>
    </location>
</feature>
<evidence type="ECO:0008006" key="5">
    <source>
        <dbReference type="Google" id="ProtNLM"/>
    </source>
</evidence>
<evidence type="ECO:0000313" key="3">
    <source>
        <dbReference type="EMBL" id="MDA0163298.1"/>
    </source>
</evidence>
<feature type="signal peptide" evidence="2">
    <location>
        <begin position="1"/>
        <end position="22"/>
    </location>
</feature>
<gene>
    <name evidence="3" type="ORF">OM076_23690</name>
</gene>
<proteinExistence type="predicted"/>
<evidence type="ECO:0000313" key="4">
    <source>
        <dbReference type="Proteomes" id="UP001149140"/>
    </source>
</evidence>
<keyword evidence="4" id="KW-1185">Reference proteome</keyword>
<reference evidence="3" key="1">
    <citation type="submission" date="2022-10" db="EMBL/GenBank/DDBJ databases">
        <title>The WGS of Solirubrobacter ginsenosidimutans DSM 21036.</title>
        <authorList>
            <person name="Jiang Z."/>
        </authorList>
    </citation>
    <scope>NUCLEOTIDE SEQUENCE</scope>
    <source>
        <strain evidence="3">DSM 21036</strain>
    </source>
</reference>
<evidence type="ECO:0000256" key="2">
    <source>
        <dbReference type="SAM" id="SignalP"/>
    </source>
</evidence>
<feature type="region of interest" description="Disordered" evidence="1">
    <location>
        <begin position="290"/>
        <end position="322"/>
    </location>
</feature>
<feature type="chain" id="PRO_5040904903" description="Ig-like domain-containing protein" evidence="2">
    <location>
        <begin position="23"/>
        <end position="422"/>
    </location>
</feature>
<protein>
    <recommendedName>
        <fullName evidence="5">Ig-like domain-containing protein</fullName>
    </recommendedName>
</protein>
<dbReference type="RefSeq" id="WP_270042541.1">
    <property type="nucleotide sequence ID" value="NZ_JAPDOD010000024.1"/>
</dbReference>
<accession>A0A9X3N1S9</accession>
<keyword evidence="2" id="KW-0732">Signal</keyword>
<comment type="caution">
    <text evidence="3">The sequence shown here is derived from an EMBL/GenBank/DDBJ whole genome shotgun (WGS) entry which is preliminary data.</text>
</comment>
<sequence length="422" mass="43280">MRRLLALAVFAVLAAAPASARASDVMLWACHGPDGRPLPVSYDASQSAGASVTLTSSQPCQTAADTIRLGFQNTSPPEGSYASLRFTPPVGSTAIEGVWIGRRVTGPGYFARTSNSDLESLDGAGTLDGVFNKTVGGSWVELGVRCATAGCDMTGSAVEFRFLALQVRDDLRPVFDVAQIPSYAAGVVNILIDARDGGIGLATATATLGGVPMASVGFGQAFCSELSPGDTTIDLPLNDDCPTAKRITLPLDSTLVPDGTHKLEVTVTDGAGNASVRSYDLKVVNHPPVTVTPTPVPTRIPTPSPTPTATPTASPGPAGTAGTLKAAKRYTVSKAGSLAAEASCPALARSSCRVSLKLTATLPGAKKAVTIASARGTVKPGAKAKLKLKLSLTARRALTKRHSLTAQLTLAGAKPVKVKLIR</sequence>
<evidence type="ECO:0000256" key="1">
    <source>
        <dbReference type="SAM" id="MobiDB-lite"/>
    </source>
</evidence>
<organism evidence="3 4">
    <name type="scientific">Solirubrobacter ginsenosidimutans</name>
    <dbReference type="NCBI Taxonomy" id="490573"/>
    <lineage>
        <taxon>Bacteria</taxon>
        <taxon>Bacillati</taxon>
        <taxon>Actinomycetota</taxon>
        <taxon>Thermoleophilia</taxon>
        <taxon>Solirubrobacterales</taxon>
        <taxon>Solirubrobacteraceae</taxon>
        <taxon>Solirubrobacter</taxon>
    </lineage>
</organism>